<dbReference type="GO" id="GO:0016491">
    <property type="term" value="F:oxidoreductase activity"/>
    <property type="evidence" value="ECO:0007669"/>
    <property type="project" value="UniProtKB-KW"/>
</dbReference>
<organism evidence="3 4">
    <name type="scientific">Streptococcus gallolyticus</name>
    <dbReference type="NCBI Taxonomy" id="315405"/>
    <lineage>
        <taxon>Bacteria</taxon>
        <taxon>Bacillati</taxon>
        <taxon>Bacillota</taxon>
        <taxon>Bacilli</taxon>
        <taxon>Lactobacillales</taxon>
        <taxon>Streptococcaceae</taxon>
        <taxon>Streptococcus</taxon>
    </lineage>
</organism>
<dbReference type="GO" id="GO:0016020">
    <property type="term" value="C:membrane"/>
    <property type="evidence" value="ECO:0007669"/>
    <property type="project" value="TreeGrafter"/>
</dbReference>
<dbReference type="InterPro" id="IPR036291">
    <property type="entry name" value="NAD(P)-bd_dom_sf"/>
</dbReference>
<evidence type="ECO:0000313" key="4">
    <source>
        <dbReference type="Proteomes" id="UP000254510"/>
    </source>
</evidence>
<accession>A0A380K0K5</accession>
<evidence type="ECO:0000256" key="1">
    <source>
        <dbReference type="ARBA" id="ARBA00006484"/>
    </source>
</evidence>
<comment type="similarity">
    <text evidence="1">Belongs to the short-chain dehydrogenases/reductases (SDR) family.</text>
</comment>
<evidence type="ECO:0000256" key="2">
    <source>
        <dbReference type="ARBA" id="ARBA00023002"/>
    </source>
</evidence>
<dbReference type="PANTHER" id="PTHR44196">
    <property type="entry name" value="DEHYDROGENASE/REDUCTASE SDR FAMILY MEMBER 7B"/>
    <property type="match status" value="1"/>
</dbReference>
<dbReference type="AlphaFoldDB" id="A0A380K0K5"/>
<dbReference type="SUPFAM" id="SSF51735">
    <property type="entry name" value="NAD(P)-binding Rossmann-fold domains"/>
    <property type="match status" value="1"/>
</dbReference>
<proteinExistence type="inferred from homology"/>
<dbReference type="Gene3D" id="3.40.50.720">
    <property type="entry name" value="NAD(P)-binding Rossmann-like Domain"/>
    <property type="match status" value="1"/>
</dbReference>
<protein>
    <submittedName>
        <fullName evidence="3">Short chain dehydrogenase</fullName>
        <ecNumber evidence="3">1.2.1.-</ecNumber>
    </submittedName>
</protein>
<dbReference type="Proteomes" id="UP000254510">
    <property type="component" value="Unassembled WGS sequence"/>
</dbReference>
<keyword evidence="2 3" id="KW-0560">Oxidoreductase</keyword>
<dbReference type="EC" id="1.2.1.-" evidence="3"/>
<dbReference type="PANTHER" id="PTHR44196:SF1">
    <property type="entry name" value="DEHYDROGENASE_REDUCTASE SDR FAMILY MEMBER 7B"/>
    <property type="match status" value="1"/>
</dbReference>
<dbReference type="Pfam" id="PF00106">
    <property type="entry name" value="adh_short"/>
    <property type="match status" value="1"/>
</dbReference>
<sequence>MEILKDYTCITGASSGIGAETAKQFAKLGNNLILVARRQEKLEELRETISSHFQNYM</sequence>
<evidence type="ECO:0000313" key="3">
    <source>
        <dbReference type="EMBL" id="SUN58497.1"/>
    </source>
</evidence>
<gene>
    <name evidence="3" type="primary">acr1</name>
    <name evidence="3" type="ORF">NCTC13767_00453</name>
</gene>
<reference evidence="3 4" key="1">
    <citation type="submission" date="2018-06" db="EMBL/GenBank/DDBJ databases">
        <authorList>
            <consortium name="Pathogen Informatics"/>
            <person name="Doyle S."/>
        </authorList>
    </citation>
    <scope>NUCLEOTIDE SEQUENCE [LARGE SCALE GENOMIC DNA]</scope>
    <source>
        <strain evidence="3 4">NCTC13767</strain>
    </source>
</reference>
<dbReference type="EMBL" id="UHFM01000006">
    <property type="protein sequence ID" value="SUN58497.1"/>
    <property type="molecule type" value="Genomic_DNA"/>
</dbReference>
<name>A0A380K0K5_9STRE</name>
<dbReference type="InterPro" id="IPR002347">
    <property type="entry name" value="SDR_fam"/>
</dbReference>